<name>A0A5E4Q5F2_9NEOP</name>
<sequence length="81" mass="9338">MQCLQITSNAQMKHLLSTEHPDTNEIQFTTSQRIWIFLEFTAPSTYIVRNLKCCLKKVGRSCPTMIIRKLEASDHNDQIGI</sequence>
<reference evidence="1 2" key="1">
    <citation type="submission" date="2017-07" db="EMBL/GenBank/DDBJ databases">
        <authorList>
            <person name="Talla V."/>
            <person name="Backstrom N."/>
        </authorList>
    </citation>
    <scope>NUCLEOTIDE SEQUENCE [LARGE SCALE GENOMIC DNA]</scope>
</reference>
<evidence type="ECO:0000313" key="1">
    <source>
        <dbReference type="EMBL" id="VVC92285.1"/>
    </source>
</evidence>
<organism evidence="1 2">
    <name type="scientific">Leptidea sinapis</name>
    <dbReference type="NCBI Taxonomy" id="189913"/>
    <lineage>
        <taxon>Eukaryota</taxon>
        <taxon>Metazoa</taxon>
        <taxon>Ecdysozoa</taxon>
        <taxon>Arthropoda</taxon>
        <taxon>Hexapoda</taxon>
        <taxon>Insecta</taxon>
        <taxon>Pterygota</taxon>
        <taxon>Neoptera</taxon>
        <taxon>Endopterygota</taxon>
        <taxon>Lepidoptera</taxon>
        <taxon>Glossata</taxon>
        <taxon>Ditrysia</taxon>
        <taxon>Papilionoidea</taxon>
        <taxon>Pieridae</taxon>
        <taxon>Dismorphiinae</taxon>
        <taxon>Leptidea</taxon>
    </lineage>
</organism>
<dbReference type="Proteomes" id="UP000324832">
    <property type="component" value="Unassembled WGS sequence"/>
</dbReference>
<protein>
    <submittedName>
        <fullName evidence="1">Uncharacterized protein</fullName>
    </submittedName>
</protein>
<gene>
    <name evidence="1" type="ORF">LSINAPIS_LOCUS4770</name>
</gene>
<evidence type="ECO:0000313" key="2">
    <source>
        <dbReference type="Proteomes" id="UP000324832"/>
    </source>
</evidence>
<accession>A0A5E4Q5F2</accession>
<dbReference type="AlphaFoldDB" id="A0A5E4Q5F2"/>
<dbReference type="EMBL" id="FZQP02001260">
    <property type="protein sequence ID" value="VVC92285.1"/>
    <property type="molecule type" value="Genomic_DNA"/>
</dbReference>
<keyword evidence="2" id="KW-1185">Reference proteome</keyword>
<proteinExistence type="predicted"/>